<reference evidence="1" key="2">
    <citation type="submission" date="2020-06" db="EMBL/GenBank/DDBJ databases">
        <title>Helianthus annuus Genome sequencing and assembly Release 2.</title>
        <authorList>
            <person name="Gouzy J."/>
            <person name="Langlade N."/>
            <person name="Munos S."/>
        </authorList>
    </citation>
    <scope>NUCLEOTIDE SEQUENCE</scope>
    <source>
        <tissue evidence="1">Leaves</tissue>
    </source>
</reference>
<accession>A0A9K3P610</accession>
<dbReference type="EMBL" id="MNCJ02000316">
    <property type="protein sequence ID" value="KAF5823793.1"/>
    <property type="molecule type" value="Genomic_DNA"/>
</dbReference>
<sequence length="52" mass="6260">MFHLIFPTFPFRPLQPKRHLVQLKISFPLTCFEGTLATHLDVEVYTHVYLWM</sequence>
<name>A0A9K3P610_HELAN</name>
<keyword evidence="2" id="KW-1185">Reference proteome</keyword>
<protein>
    <submittedName>
        <fullName evidence="1">Uncharacterized protein</fullName>
    </submittedName>
</protein>
<gene>
    <name evidence="1" type="ORF">HanXRQr2_Chr01g0042151</name>
</gene>
<proteinExistence type="predicted"/>
<evidence type="ECO:0000313" key="2">
    <source>
        <dbReference type="Proteomes" id="UP000215914"/>
    </source>
</evidence>
<dbReference type="Proteomes" id="UP000215914">
    <property type="component" value="Unassembled WGS sequence"/>
</dbReference>
<dbReference type="Gramene" id="mRNA:HanXRQr2_Chr01g0042151">
    <property type="protein sequence ID" value="CDS:HanXRQr2_Chr01g0042151.1"/>
    <property type="gene ID" value="HanXRQr2_Chr01g0042151"/>
</dbReference>
<comment type="caution">
    <text evidence="1">The sequence shown here is derived from an EMBL/GenBank/DDBJ whole genome shotgun (WGS) entry which is preliminary data.</text>
</comment>
<evidence type="ECO:0000313" key="1">
    <source>
        <dbReference type="EMBL" id="KAF5823793.1"/>
    </source>
</evidence>
<dbReference type="AlphaFoldDB" id="A0A9K3P610"/>
<organism evidence="1 2">
    <name type="scientific">Helianthus annuus</name>
    <name type="common">Common sunflower</name>
    <dbReference type="NCBI Taxonomy" id="4232"/>
    <lineage>
        <taxon>Eukaryota</taxon>
        <taxon>Viridiplantae</taxon>
        <taxon>Streptophyta</taxon>
        <taxon>Embryophyta</taxon>
        <taxon>Tracheophyta</taxon>
        <taxon>Spermatophyta</taxon>
        <taxon>Magnoliopsida</taxon>
        <taxon>eudicotyledons</taxon>
        <taxon>Gunneridae</taxon>
        <taxon>Pentapetalae</taxon>
        <taxon>asterids</taxon>
        <taxon>campanulids</taxon>
        <taxon>Asterales</taxon>
        <taxon>Asteraceae</taxon>
        <taxon>Asteroideae</taxon>
        <taxon>Heliantheae alliance</taxon>
        <taxon>Heliantheae</taxon>
        <taxon>Helianthus</taxon>
    </lineage>
</organism>
<reference evidence="1" key="1">
    <citation type="journal article" date="2017" name="Nature">
        <title>The sunflower genome provides insights into oil metabolism, flowering and Asterid evolution.</title>
        <authorList>
            <person name="Badouin H."/>
            <person name="Gouzy J."/>
            <person name="Grassa C.J."/>
            <person name="Murat F."/>
            <person name="Staton S.E."/>
            <person name="Cottret L."/>
            <person name="Lelandais-Briere C."/>
            <person name="Owens G.L."/>
            <person name="Carrere S."/>
            <person name="Mayjonade B."/>
            <person name="Legrand L."/>
            <person name="Gill N."/>
            <person name="Kane N.C."/>
            <person name="Bowers J.E."/>
            <person name="Hubner S."/>
            <person name="Bellec A."/>
            <person name="Berard A."/>
            <person name="Berges H."/>
            <person name="Blanchet N."/>
            <person name="Boniface M.C."/>
            <person name="Brunel D."/>
            <person name="Catrice O."/>
            <person name="Chaidir N."/>
            <person name="Claudel C."/>
            <person name="Donnadieu C."/>
            <person name="Faraut T."/>
            <person name="Fievet G."/>
            <person name="Helmstetter N."/>
            <person name="King M."/>
            <person name="Knapp S.J."/>
            <person name="Lai Z."/>
            <person name="Le Paslier M.C."/>
            <person name="Lippi Y."/>
            <person name="Lorenzon L."/>
            <person name="Mandel J.R."/>
            <person name="Marage G."/>
            <person name="Marchand G."/>
            <person name="Marquand E."/>
            <person name="Bret-Mestries E."/>
            <person name="Morien E."/>
            <person name="Nambeesan S."/>
            <person name="Nguyen T."/>
            <person name="Pegot-Espagnet P."/>
            <person name="Pouilly N."/>
            <person name="Raftis F."/>
            <person name="Sallet E."/>
            <person name="Schiex T."/>
            <person name="Thomas J."/>
            <person name="Vandecasteele C."/>
            <person name="Vares D."/>
            <person name="Vear F."/>
            <person name="Vautrin S."/>
            <person name="Crespi M."/>
            <person name="Mangin B."/>
            <person name="Burke J.M."/>
            <person name="Salse J."/>
            <person name="Munos S."/>
            <person name="Vincourt P."/>
            <person name="Rieseberg L.H."/>
            <person name="Langlade N.B."/>
        </authorList>
    </citation>
    <scope>NUCLEOTIDE SEQUENCE</scope>
    <source>
        <tissue evidence="1">Leaves</tissue>
    </source>
</reference>